<dbReference type="CDD" id="cd03062">
    <property type="entry name" value="TRX_Fd_Sucrase"/>
    <property type="match status" value="1"/>
</dbReference>
<keyword evidence="1" id="KW-1133">Transmembrane helix</keyword>
<dbReference type="Proteomes" id="UP001489004">
    <property type="component" value="Unassembled WGS sequence"/>
</dbReference>
<feature type="transmembrane region" description="Helical" evidence="1">
    <location>
        <begin position="331"/>
        <end position="350"/>
    </location>
</feature>
<keyword evidence="3" id="KW-1185">Reference proteome</keyword>
<reference evidence="2 3" key="1">
    <citation type="journal article" date="2024" name="Nat. Commun.">
        <title>Phylogenomics reveals the evolutionary origins of lichenization in chlorophyte algae.</title>
        <authorList>
            <person name="Puginier C."/>
            <person name="Libourel C."/>
            <person name="Otte J."/>
            <person name="Skaloud P."/>
            <person name="Haon M."/>
            <person name="Grisel S."/>
            <person name="Petersen M."/>
            <person name="Berrin J.G."/>
            <person name="Delaux P.M."/>
            <person name="Dal Grande F."/>
            <person name="Keller J."/>
        </authorList>
    </citation>
    <scope>NUCLEOTIDE SEQUENCE [LARGE SCALE GENOMIC DNA]</scope>
    <source>
        <strain evidence="2 3">SAG 2043</strain>
    </source>
</reference>
<name>A0AAW1QTB8_9CHLO</name>
<accession>A0AAW1QTB8</accession>
<dbReference type="Pfam" id="PF06999">
    <property type="entry name" value="Suc_Fer-like"/>
    <property type="match status" value="1"/>
</dbReference>
<evidence type="ECO:0000256" key="1">
    <source>
        <dbReference type="SAM" id="Phobius"/>
    </source>
</evidence>
<dbReference type="EMBL" id="JALJOR010000002">
    <property type="protein sequence ID" value="KAK9824525.1"/>
    <property type="molecule type" value="Genomic_DNA"/>
</dbReference>
<evidence type="ECO:0000313" key="2">
    <source>
        <dbReference type="EMBL" id="KAK9824525.1"/>
    </source>
</evidence>
<dbReference type="PANTHER" id="PTHR31902">
    <property type="entry name" value="ACTIN PATCHES DISTAL PROTEIN 1"/>
    <property type="match status" value="1"/>
</dbReference>
<dbReference type="Gene3D" id="3.40.30.10">
    <property type="entry name" value="Glutaredoxin"/>
    <property type="match status" value="1"/>
</dbReference>
<evidence type="ECO:0000313" key="3">
    <source>
        <dbReference type="Proteomes" id="UP001489004"/>
    </source>
</evidence>
<comment type="caution">
    <text evidence="2">The sequence shown here is derived from an EMBL/GenBank/DDBJ whole genome shotgun (WGS) entry which is preliminary data.</text>
</comment>
<sequence>MLARQLSHLTASTRSHDISSVPVRRTRALAAQATAQPAKRLPLSPPEPGTVKTYEHHVFIQTALPSASWPPAVETQPALLQAFAAVAKAGQRTTGGVKVTAYEEPGEDLQQALGATMCDLMLFPAAVEYRNLPISSIGEVVEHHVALPEDQAAEEEPPAPLNPKLAALGQAIQGMRLFVCCHASRDTRCGNIGPPLVRRLRTLTREAELQQDVQVYSCSHVGGHKFAGNVLVFGPVSPCDGDWFGGISADNAEQVFEALTTMQIGTEGGPTHPVLRRPMQTVRPFATRQTANKRGFRVVPQATNTDKELDFDAILESIADKFENSENKTAIVGYGAAALGAFVFAEWLIHLPGLNILLGFPIQLLGLLTAPVLVVKYVLDGEDFTKDAQAISDKVVKKLPGLK</sequence>
<gene>
    <name evidence="2" type="ORF">WJX72_011092</name>
</gene>
<protein>
    <submittedName>
        <fullName evidence="2">Uncharacterized protein</fullName>
    </submittedName>
</protein>
<proteinExistence type="predicted"/>
<dbReference type="PANTHER" id="PTHR31902:SF14">
    <property type="entry name" value="ACTIN PATCHES DISTAL PROTEIN 1"/>
    <property type="match status" value="1"/>
</dbReference>
<keyword evidence="1" id="KW-0472">Membrane</keyword>
<dbReference type="AlphaFoldDB" id="A0AAW1QTB8"/>
<dbReference type="SUPFAM" id="SSF52833">
    <property type="entry name" value="Thioredoxin-like"/>
    <property type="match status" value="1"/>
</dbReference>
<feature type="transmembrane region" description="Helical" evidence="1">
    <location>
        <begin position="356"/>
        <end position="379"/>
    </location>
</feature>
<organism evidence="2 3">
    <name type="scientific">[Myrmecia] bisecta</name>
    <dbReference type="NCBI Taxonomy" id="41462"/>
    <lineage>
        <taxon>Eukaryota</taxon>
        <taxon>Viridiplantae</taxon>
        <taxon>Chlorophyta</taxon>
        <taxon>core chlorophytes</taxon>
        <taxon>Trebouxiophyceae</taxon>
        <taxon>Trebouxiales</taxon>
        <taxon>Trebouxiaceae</taxon>
        <taxon>Myrmecia</taxon>
    </lineage>
</organism>
<dbReference type="InterPro" id="IPR009737">
    <property type="entry name" value="Aim32/Apd1-like"/>
</dbReference>
<dbReference type="InterPro" id="IPR036249">
    <property type="entry name" value="Thioredoxin-like_sf"/>
</dbReference>
<keyword evidence="1" id="KW-0812">Transmembrane</keyword>